<evidence type="ECO:0000256" key="8">
    <source>
        <dbReference type="SAM" id="MobiDB-lite"/>
    </source>
</evidence>
<evidence type="ECO:0000256" key="4">
    <source>
        <dbReference type="ARBA" id="ARBA00022840"/>
    </source>
</evidence>
<evidence type="ECO:0000259" key="9">
    <source>
        <dbReference type="Pfam" id="PF00749"/>
    </source>
</evidence>
<dbReference type="GO" id="GO:0008270">
    <property type="term" value="F:zinc ion binding"/>
    <property type="evidence" value="ECO:0007669"/>
    <property type="project" value="InterPro"/>
</dbReference>
<dbReference type="GO" id="GO:0000049">
    <property type="term" value="F:tRNA binding"/>
    <property type="evidence" value="ECO:0007669"/>
    <property type="project" value="InterPro"/>
</dbReference>
<dbReference type="InterPro" id="IPR008925">
    <property type="entry name" value="aa_tRNA-synth_I_cd-bd_sf"/>
</dbReference>
<dbReference type="GO" id="GO:0005524">
    <property type="term" value="F:ATP binding"/>
    <property type="evidence" value="ECO:0007669"/>
    <property type="project" value="UniProtKB-UniRule"/>
</dbReference>
<gene>
    <name evidence="7" type="primary">gltX</name>
    <name evidence="11" type="ORF">NATSA_08940</name>
</gene>
<dbReference type="InterPro" id="IPR001412">
    <property type="entry name" value="aa-tRNA-synth_I_CS"/>
</dbReference>
<accession>A0A8J7RK98</accession>
<feature type="binding site" evidence="7">
    <location>
        <position position="326"/>
    </location>
    <ligand>
        <name>ATP</name>
        <dbReference type="ChEBI" id="CHEBI:30616"/>
    </ligand>
</feature>
<dbReference type="PRINTS" id="PR00987">
    <property type="entry name" value="TRNASYNTHGLU"/>
</dbReference>
<feature type="domain" description="Glutamyl/glutaminyl-tRNA synthetase class Ib catalytic" evidence="9">
    <location>
        <begin position="5"/>
        <end position="79"/>
    </location>
</feature>
<protein>
    <recommendedName>
        <fullName evidence="7">Glutamate--tRNA ligase</fullName>
        <ecNumber evidence="7">6.1.1.17</ecNumber>
    </recommendedName>
    <alternativeName>
        <fullName evidence="7">Glutamyl-tRNA synthetase</fullName>
        <shortName evidence="7">GluRS</shortName>
    </alternativeName>
</protein>
<reference evidence="11" key="1">
    <citation type="submission" date="2021-02" db="EMBL/GenBank/DDBJ databases">
        <title>Natronogracilivirga saccharolytica gen. nov. sp. nov. a new anaerobic, haloalkiliphilic carbohydrate-fermenting bacterium from soda lake and proposing of Cyclonatronumiaceae fam. nov. in the phylum Balneolaeota.</title>
        <authorList>
            <person name="Zhilina T.N."/>
            <person name="Sorokin D.Y."/>
            <person name="Zavarzina D.G."/>
            <person name="Toshchakov S.V."/>
            <person name="Kublanov I.V."/>
        </authorList>
    </citation>
    <scope>NUCLEOTIDE SEQUENCE</scope>
    <source>
        <strain evidence="11">Z-1702</strain>
    </source>
</reference>
<dbReference type="EMBL" id="JAFIDN010000006">
    <property type="protein sequence ID" value="MBP3192787.1"/>
    <property type="molecule type" value="Genomic_DNA"/>
</dbReference>
<comment type="caution">
    <text evidence="7">Lacks conserved residue(s) required for the propagation of feature annotation.</text>
</comment>
<dbReference type="RefSeq" id="WP_210511831.1">
    <property type="nucleotide sequence ID" value="NZ_JAFIDN010000006.1"/>
</dbReference>
<organism evidence="11 12">
    <name type="scientific">Natronogracilivirga saccharolytica</name>
    <dbReference type="NCBI Taxonomy" id="2812953"/>
    <lineage>
        <taxon>Bacteria</taxon>
        <taxon>Pseudomonadati</taxon>
        <taxon>Balneolota</taxon>
        <taxon>Balneolia</taxon>
        <taxon>Balneolales</taxon>
        <taxon>Cyclonatronaceae</taxon>
        <taxon>Natronogracilivirga</taxon>
    </lineage>
</organism>
<feature type="domain" description="Aminoacyl-tRNA synthetase class I anticodon-binding" evidence="10">
    <location>
        <begin position="443"/>
        <end position="571"/>
    </location>
</feature>
<dbReference type="GO" id="GO:0005829">
    <property type="term" value="C:cytosol"/>
    <property type="evidence" value="ECO:0007669"/>
    <property type="project" value="TreeGrafter"/>
</dbReference>
<feature type="short sequence motif" description="'HIGH' region" evidence="7">
    <location>
        <begin position="11"/>
        <end position="21"/>
    </location>
</feature>
<dbReference type="HAMAP" id="MF_00022">
    <property type="entry name" value="Glu_tRNA_synth_type1"/>
    <property type="match status" value="1"/>
</dbReference>
<name>A0A8J7RK98_9BACT</name>
<dbReference type="PANTHER" id="PTHR43311">
    <property type="entry name" value="GLUTAMATE--TRNA LIGASE"/>
    <property type="match status" value="1"/>
</dbReference>
<keyword evidence="4 7" id="KW-0067">ATP-binding</keyword>
<dbReference type="InterPro" id="IPR045462">
    <property type="entry name" value="aa-tRNA-synth_I_cd-bd"/>
</dbReference>
<keyword evidence="6 7" id="KW-0030">Aminoacyl-tRNA synthetase</keyword>
<dbReference type="GO" id="GO:0004818">
    <property type="term" value="F:glutamate-tRNA ligase activity"/>
    <property type="evidence" value="ECO:0007669"/>
    <property type="project" value="UniProtKB-UniRule"/>
</dbReference>
<dbReference type="PROSITE" id="PS00178">
    <property type="entry name" value="AA_TRNA_LIGASE_I"/>
    <property type="match status" value="1"/>
</dbReference>
<keyword evidence="7" id="KW-0963">Cytoplasm</keyword>
<dbReference type="InterPro" id="IPR049940">
    <property type="entry name" value="GluQ/Sye"/>
</dbReference>
<feature type="region of interest" description="Disordered" evidence="8">
    <location>
        <begin position="74"/>
        <end position="148"/>
    </location>
</feature>
<keyword evidence="3 7" id="KW-0547">Nucleotide-binding</keyword>
<comment type="subcellular location">
    <subcellularLocation>
        <location evidence="7">Cytoplasm</location>
    </subcellularLocation>
</comment>
<keyword evidence="12" id="KW-1185">Reference proteome</keyword>
<keyword evidence="5 7" id="KW-0648">Protein biosynthesis</keyword>
<proteinExistence type="inferred from homology"/>
<dbReference type="InterPro" id="IPR033910">
    <property type="entry name" value="GluRS_core"/>
</dbReference>
<comment type="function">
    <text evidence="7">Catalyzes the attachment of glutamate to tRNA(Glu) in a two-step reaction: glutamate is first activated by ATP to form Glu-AMP and then transferred to the acceptor end of tRNA(Glu).</text>
</comment>
<comment type="similarity">
    <text evidence="1 7">Belongs to the class-I aminoacyl-tRNA synthetase family. Glutamate--tRNA ligase type 1 subfamily.</text>
</comment>
<dbReference type="InterPro" id="IPR000924">
    <property type="entry name" value="Glu/Gln-tRNA-synth"/>
</dbReference>
<dbReference type="SUPFAM" id="SSF48163">
    <property type="entry name" value="An anticodon-binding domain of class I aminoacyl-tRNA synthetases"/>
    <property type="match status" value="1"/>
</dbReference>
<dbReference type="PANTHER" id="PTHR43311:SF2">
    <property type="entry name" value="GLUTAMATE--TRNA LIGASE, MITOCHONDRIAL-RELATED"/>
    <property type="match status" value="1"/>
</dbReference>
<dbReference type="CDD" id="cd00808">
    <property type="entry name" value="GluRS_core"/>
    <property type="match status" value="1"/>
</dbReference>
<evidence type="ECO:0000256" key="6">
    <source>
        <dbReference type="ARBA" id="ARBA00023146"/>
    </source>
</evidence>
<keyword evidence="2 7" id="KW-0436">Ligase</keyword>
<comment type="caution">
    <text evidence="11">The sequence shown here is derived from an EMBL/GenBank/DDBJ whole genome shotgun (WGS) entry which is preliminary data.</text>
</comment>
<dbReference type="AlphaFoldDB" id="A0A8J7RK98"/>
<feature type="compositionally biased region" description="Polar residues" evidence="8">
    <location>
        <begin position="116"/>
        <end position="139"/>
    </location>
</feature>
<dbReference type="Gene3D" id="3.40.50.620">
    <property type="entry name" value="HUPs"/>
    <property type="match status" value="2"/>
</dbReference>
<evidence type="ECO:0000256" key="7">
    <source>
        <dbReference type="HAMAP-Rule" id="MF_00022"/>
    </source>
</evidence>
<comment type="catalytic activity">
    <reaction evidence="7">
        <text>tRNA(Glu) + L-glutamate + ATP = L-glutamyl-tRNA(Glu) + AMP + diphosphate</text>
        <dbReference type="Rhea" id="RHEA:23540"/>
        <dbReference type="Rhea" id="RHEA-COMP:9663"/>
        <dbReference type="Rhea" id="RHEA-COMP:9680"/>
        <dbReference type="ChEBI" id="CHEBI:29985"/>
        <dbReference type="ChEBI" id="CHEBI:30616"/>
        <dbReference type="ChEBI" id="CHEBI:33019"/>
        <dbReference type="ChEBI" id="CHEBI:78442"/>
        <dbReference type="ChEBI" id="CHEBI:78520"/>
        <dbReference type="ChEBI" id="CHEBI:456215"/>
        <dbReference type="EC" id="6.1.1.17"/>
    </reaction>
</comment>
<dbReference type="InterPro" id="IPR004527">
    <property type="entry name" value="Glu-tRNA-ligase_bac/mito"/>
</dbReference>
<dbReference type="InterPro" id="IPR014729">
    <property type="entry name" value="Rossmann-like_a/b/a_fold"/>
</dbReference>
<sequence length="575" mass="64584">MNSDIRVRFAPSPTGLLHIGGLRTALYNYLFARRHGGTFILRIEDTDQARYVEEAEQDILESLAWAGLHPDEGPVVISEDEKSSDADAAGGKPRKISKIEYDAGEAGSEGSAVDGDQQSGKTTESTENGTRKANAQTEYKGTFGPYHQSKRRERYAEIARQLVDAGHAYYAFDTVGQIEKMRERLRTADNPVPKYDAQTRMEMRNSLTMDARQMQEMIEEGAEYVVRLKIPAGETIRFDDLVRGPVSFESDGLDDQVLLKADGLPTYHLANVVDDHEMAVSHVIRGEEWLSSAPKHILLYRYLGWEPPSMAHLPLIMSPSGGKLSKRKAEEEGIPVNVRDYRRERYERDAVVNFLALLGWSPGEDREEMTLEEMTSEFSLDRVGKSGAIFDFKKLLWFNEHYMRRRSDEELAGELEMIIQERGLPGAESDVKKLSPQQQALIEDKDFLTGMVSLLKERVSRLPEFLDAGRFFFEPPAEYDEKAVKKGWKEGTADRVARYRDRISALDSASFKAAELKSILSEVIEEEGVGFGKLMMPLRIAVTGSGSGPDLFGALELLGQEEVVRRLDTAIDKLG</sequence>
<evidence type="ECO:0000259" key="10">
    <source>
        <dbReference type="Pfam" id="PF19269"/>
    </source>
</evidence>
<dbReference type="Gene3D" id="1.10.10.350">
    <property type="match status" value="1"/>
</dbReference>
<dbReference type="EC" id="6.1.1.17" evidence="7"/>
<feature type="domain" description="Glutamyl/glutaminyl-tRNA synthetase class Ib catalytic" evidence="9">
    <location>
        <begin position="135"/>
        <end position="397"/>
    </location>
</feature>
<dbReference type="NCBIfam" id="TIGR00464">
    <property type="entry name" value="gltX_bact"/>
    <property type="match status" value="1"/>
</dbReference>
<dbReference type="Pfam" id="PF19269">
    <property type="entry name" value="Anticodon_2"/>
    <property type="match status" value="1"/>
</dbReference>
<dbReference type="GO" id="GO:0006424">
    <property type="term" value="P:glutamyl-tRNA aminoacylation"/>
    <property type="evidence" value="ECO:0007669"/>
    <property type="project" value="UniProtKB-UniRule"/>
</dbReference>
<dbReference type="Pfam" id="PF00749">
    <property type="entry name" value="tRNA-synt_1c"/>
    <property type="match status" value="2"/>
</dbReference>
<evidence type="ECO:0000256" key="2">
    <source>
        <dbReference type="ARBA" id="ARBA00022598"/>
    </source>
</evidence>
<evidence type="ECO:0000256" key="3">
    <source>
        <dbReference type="ARBA" id="ARBA00022741"/>
    </source>
</evidence>
<evidence type="ECO:0000256" key="5">
    <source>
        <dbReference type="ARBA" id="ARBA00022917"/>
    </source>
</evidence>
<dbReference type="Proteomes" id="UP000673975">
    <property type="component" value="Unassembled WGS sequence"/>
</dbReference>
<evidence type="ECO:0000313" key="11">
    <source>
        <dbReference type="EMBL" id="MBP3192787.1"/>
    </source>
</evidence>
<dbReference type="SUPFAM" id="SSF52374">
    <property type="entry name" value="Nucleotidylyl transferase"/>
    <property type="match status" value="2"/>
</dbReference>
<feature type="short sequence motif" description="'KMSKS' region" evidence="7">
    <location>
        <begin position="323"/>
        <end position="327"/>
    </location>
</feature>
<comment type="subunit">
    <text evidence="7">Monomer.</text>
</comment>
<dbReference type="InterPro" id="IPR020751">
    <property type="entry name" value="aa-tRNA-synth_I_codon-bd_sub2"/>
</dbReference>
<dbReference type="InterPro" id="IPR020058">
    <property type="entry name" value="Glu/Gln-tRNA-synth_Ib_cat-dom"/>
</dbReference>
<evidence type="ECO:0000313" key="12">
    <source>
        <dbReference type="Proteomes" id="UP000673975"/>
    </source>
</evidence>
<evidence type="ECO:0000256" key="1">
    <source>
        <dbReference type="ARBA" id="ARBA00007894"/>
    </source>
</evidence>